<dbReference type="PANTHER" id="PTHR45128">
    <property type="entry name" value="METHYLTRANSFERASE TYPE 11"/>
    <property type="match status" value="1"/>
</dbReference>
<dbReference type="InterPro" id="IPR048711">
    <property type="entry name" value="WHD_Rv2258c"/>
</dbReference>
<proteinExistence type="predicted"/>
<dbReference type="InterPro" id="IPR025714">
    <property type="entry name" value="Methyltranfer_dom"/>
</dbReference>
<dbReference type="Pfam" id="PF21320">
    <property type="entry name" value="WHD_Rv2258c"/>
    <property type="match status" value="1"/>
</dbReference>
<reference evidence="3" key="1">
    <citation type="journal article" date="2012" name="Nature">
        <title>The oyster genome reveals stress adaptation and complexity of shell formation.</title>
        <authorList>
            <person name="Zhang G."/>
            <person name="Fang X."/>
            <person name="Guo X."/>
            <person name="Li L."/>
            <person name="Luo R."/>
            <person name="Xu F."/>
            <person name="Yang P."/>
            <person name="Zhang L."/>
            <person name="Wang X."/>
            <person name="Qi H."/>
            <person name="Xiong Z."/>
            <person name="Que H."/>
            <person name="Xie Y."/>
            <person name="Holland P.W."/>
            <person name="Paps J."/>
            <person name="Zhu Y."/>
            <person name="Wu F."/>
            <person name="Chen Y."/>
            <person name="Wang J."/>
            <person name="Peng C."/>
            <person name="Meng J."/>
            <person name="Yang L."/>
            <person name="Liu J."/>
            <person name="Wen B."/>
            <person name="Zhang N."/>
            <person name="Huang Z."/>
            <person name="Zhu Q."/>
            <person name="Feng Y."/>
            <person name="Mount A."/>
            <person name="Hedgecock D."/>
            <person name="Xu Z."/>
            <person name="Liu Y."/>
            <person name="Domazet-Loso T."/>
            <person name="Du Y."/>
            <person name="Sun X."/>
            <person name="Zhang S."/>
            <person name="Liu B."/>
            <person name="Cheng P."/>
            <person name="Jiang X."/>
            <person name="Li J."/>
            <person name="Fan D."/>
            <person name="Wang W."/>
            <person name="Fu W."/>
            <person name="Wang T."/>
            <person name="Wang B."/>
            <person name="Zhang J."/>
            <person name="Peng Z."/>
            <person name="Li Y."/>
            <person name="Li N."/>
            <person name="Wang J."/>
            <person name="Chen M."/>
            <person name="He Y."/>
            <person name="Tan F."/>
            <person name="Song X."/>
            <person name="Zheng Q."/>
            <person name="Huang R."/>
            <person name="Yang H."/>
            <person name="Du X."/>
            <person name="Chen L."/>
            <person name="Yang M."/>
            <person name="Gaffney P.M."/>
            <person name="Wang S."/>
            <person name="Luo L."/>
            <person name="She Z."/>
            <person name="Ming Y."/>
            <person name="Huang W."/>
            <person name="Zhang S."/>
            <person name="Huang B."/>
            <person name="Zhang Y."/>
            <person name="Qu T."/>
            <person name="Ni P."/>
            <person name="Miao G."/>
            <person name="Wang J."/>
            <person name="Wang Q."/>
            <person name="Steinberg C.E."/>
            <person name="Wang H."/>
            <person name="Li N."/>
            <person name="Qian L."/>
            <person name="Zhang G."/>
            <person name="Li Y."/>
            <person name="Yang H."/>
            <person name="Liu X."/>
            <person name="Wang J."/>
            <person name="Yin Y."/>
            <person name="Wang J."/>
        </authorList>
    </citation>
    <scope>NUCLEOTIDE SEQUENCE [LARGE SCALE GENOMIC DNA]</scope>
    <source>
        <strain evidence="3">05x7-T-G4-1.051#20</strain>
    </source>
</reference>
<dbReference type="InterPro" id="IPR029063">
    <property type="entry name" value="SAM-dependent_MTases_sf"/>
</dbReference>
<gene>
    <name evidence="3" type="ORF">CGI_10007418</name>
</gene>
<dbReference type="InParanoid" id="K1P808"/>
<dbReference type="Gene3D" id="1.10.10.10">
    <property type="entry name" value="Winged helix-like DNA-binding domain superfamily/Winged helix DNA-binding domain"/>
    <property type="match status" value="1"/>
</dbReference>
<dbReference type="AlphaFoldDB" id="K1P808"/>
<protein>
    <submittedName>
        <fullName evidence="3">Uncharacterized protein</fullName>
    </submittedName>
</protein>
<dbReference type="HOGENOM" id="CLU_063529_1_1_1"/>
<dbReference type="Gene3D" id="3.40.50.150">
    <property type="entry name" value="Vaccinia Virus protein VP39"/>
    <property type="match status" value="1"/>
</dbReference>
<organism evidence="3">
    <name type="scientific">Magallana gigas</name>
    <name type="common">Pacific oyster</name>
    <name type="synonym">Crassostrea gigas</name>
    <dbReference type="NCBI Taxonomy" id="29159"/>
    <lineage>
        <taxon>Eukaryota</taxon>
        <taxon>Metazoa</taxon>
        <taxon>Spiralia</taxon>
        <taxon>Lophotrochozoa</taxon>
        <taxon>Mollusca</taxon>
        <taxon>Bivalvia</taxon>
        <taxon>Autobranchia</taxon>
        <taxon>Pteriomorphia</taxon>
        <taxon>Ostreida</taxon>
        <taxon>Ostreoidea</taxon>
        <taxon>Ostreidae</taxon>
        <taxon>Magallana</taxon>
    </lineage>
</organism>
<sequence length="307" mass="34033">MMASSEPRNLEQVVRDGLSTLVFGFGYRVGIMDGFIKIKQPCTAEELAQKINMKKRYIEEWLSCLAAAGIVRVHENDRFSLPYDESVLTTQGHLASILPIFCESIPKLEKVICADGPRGDRFTLLDLGCGRGKHAIRIAKLYPTSSVYGVDMDQPSIDQANVERHAEGVKNINFSCTMGGNLPTDWTEKFDFVVINQVLHVAPGIDALLSEVKRVLKFGGIGAAYDPPVSSCFKNQANDKIAQQELPFGFFLCLPMSLSGPSWTDVGLGEGWGYERRKAKIEEHGFRVIPCGDIDINAVQERTVFKK</sequence>
<dbReference type="SUPFAM" id="SSF53335">
    <property type="entry name" value="S-adenosyl-L-methionine-dependent methyltransferases"/>
    <property type="match status" value="1"/>
</dbReference>
<feature type="domain" description="Methyltransferase" evidence="1">
    <location>
        <begin position="123"/>
        <end position="228"/>
    </location>
</feature>
<dbReference type="InterPro" id="IPR036390">
    <property type="entry name" value="WH_DNA-bd_sf"/>
</dbReference>
<evidence type="ECO:0000259" key="2">
    <source>
        <dbReference type="Pfam" id="PF21320"/>
    </source>
</evidence>
<evidence type="ECO:0000313" key="3">
    <source>
        <dbReference type="EMBL" id="EKC19857.1"/>
    </source>
</evidence>
<feature type="domain" description="S-adenosylmethionine-dependent methyltransferase Rv2258c-like winged HTH" evidence="2">
    <location>
        <begin position="20"/>
        <end position="89"/>
    </location>
</feature>
<dbReference type="PANTHER" id="PTHR45128:SF1">
    <property type="entry name" value="S-ADENOSYLMETHIONINE-DEPENDENT METHYLTRANSFERASE RV2258C"/>
    <property type="match status" value="1"/>
</dbReference>
<dbReference type="SUPFAM" id="SSF46785">
    <property type="entry name" value="Winged helix' DNA-binding domain"/>
    <property type="match status" value="1"/>
</dbReference>
<dbReference type="EMBL" id="JH815929">
    <property type="protein sequence ID" value="EKC19857.1"/>
    <property type="molecule type" value="Genomic_DNA"/>
</dbReference>
<dbReference type="Pfam" id="PF13847">
    <property type="entry name" value="Methyltransf_31"/>
    <property type="match status" value="1"/>
</dbReference>
<dbReference type="InterPro" id="IPR036388">
    <property type="entry name" value="WH-like_DNA-bd_sf"/>
</dbReference>
<evidence type="ECO:0000259" key="1">
    <source>
        <dbReference type="Pfam" id="PF13847"/>
    </source>
</evidence>
<dbReference type="CDD" id="cd02440">
    <property type="entry name" value="AdoMet_MTases"/>
    <property type="match status" value="1"/>
</dbReference>
<name>K1P808_MAGGI</name>
<dbReference type="InterPro" id="IPR053173">
    <property type="entry name" value="SAM-binding_MTase"/>
</dbReference>
<accession>K1P808</accession>